<evidence type="ECO:0000313" key="3">
    <source>
        <dbReference type="Proteomes" id="UP000284178"/>
    </source>
</evidence>
<dbReference type="Proteomes" id="UP000284178">
    <property type="component" value="Unassembled WGS sequence"/>
</dbReference>
<name>A0A412G3P8_9FIRM</name>
<dbReference type="Pfam" id="PF12685">
    <property type="entry name" value="SpoIIIAH"/>
    <property type="match status" value="1"/>
</dbReference>
<reference evidence="2 3" key="1">
    <citation type="submission" date="2018-08" db="EMBL/GenBank/DDBJ databases">
        <title>A genome reference for cultivated species of the human gut microbiota.</title>
        <authorList>
            <person name="Zou Y."/>
            <person name="Xue W."/>
            <person name="Luo G."/>
        </authorList>
    </citation>
    <scope>NUCLEOTIDE SEQUENCE [LARGE SCALE GENOMIC DNA]</scope>
    <source>
        <strain evidence="2 3">AF24-29</strain>
    </source>
</reference>
<feature type="region of interest" description="Disordered" evidence="1">
    <location>
        <begin position="50"/>
        <end position="95"/>
    </location>
</feature>
<dbReference type="RefSeq" id="WP_006059104.1">
    <property type="nucleotide sequence ID" value="NZ_CABJCV010000005.1"/>
</dbReference>
<gene>
    <name evidence="2" type="ORF">DWY25_05450</name>
</gene>
<organism evidence="2 3">
    <name type="scientific">Holdemania filiformis</name>
    <dbReference type="NCBI Taxonomy" id="61171"/>
    <lineage>
        <taxon>Bacteria</taxon>
        <taxon>Bacillati</taxon>
        <taxon>Bacillota</taxon>
        <taxon>Erysipelotrichia</taxon>
        <taxon>Erysipelotrichales</taxon>
        <taxon>Erysipelotrichaceae</taxon>
        <taxon>Holdemania</taxon>
    </lineage>
</organism>
<dbReference type="InterPro" id="IPR024232">
    <property type="entry name" value="SpoIIIAH"/>
</dbReference>
<dbReference type="AlphaFoldDB" id="A0A412G3P8"/>
<keyword evidence="3" id="KW-1185">Reference proteome</keyword>
<evidence type="ECO:0008006" key="4">
    <source>
        <dbReference type="Google" id="ProtNLM"/>
    </source>
</evidence>
<accession>A0A412G3P8</accession>
<dbReference type="EMBL" id="QRUP01000005">
    <property type="protein sequence ID" value="RGR75224.1"/>
    <property type="molecule type" value="Genomic_DNA"/>
</dbReference>
<dbReference type="InterPro" id="IPR038503">
    <property type="entry name" value="SpoIIIAH_sf"/>
</dbReference>
<dbReference type="GeneID" id="83014850"/>
<dbReference type="Gene3D" id="1.10.287.4300">
    <property type="entry name" value="Stage III sporulation protein AH-like"/>
    <property type="match status" value="1"/>
</dbReference>
<evidence type="ECO:0000256" key="1">
    <source>
        <dbReference type="SAM" id="MobiDB-lite"/>
    </source>
</evidence>
<evidence type="ECO:0000313" key="2">
    <source>
        <dbReference type="EMBL" id="RGR75224.1"/>
    </source>
</evidence>
<sequence>MNKQAFAFLTLFTLILMLSIYYVTLPADQGQLNPDQLLTGQNEDQDSLATMQQQLQDKHNAQAQNSQSIVASPSASTEEKQDALQQAGQVEQNKKTEETIVAALSQAGMEGCVAELEDEVVRIGCPKTLAGAENASKIMKIAADQLQDERVPEVTFK</sequence>
<proteinExistence type="predicted"/>
<comment type="caution">
    <text evidence="2">The sequence shown here is derived from an EMBL/GenBank/DDBJ whole genome shotgun (WGS) entry which is preliminary data.</text>
</comment>
<feature type="compositionally biased region" description="Polar residues" evidence="1">
    <location>
        <begin position="50"/>
        <end position="76"/>
    </location>
</feature>
<protein>
    <recommendedName>
        <fullName evidence="4">SpoIIIAH-like family protein</fullName>
    </recommendedName>
</protein>